<feature type="region of interest" description="Disordered" evidence="1">
    <location>
        <begin position="1020"/>
        <end position="1041"/>
    </location>
</feature>
<feature type="compositionally biased region" description="Basic and acidic residues" evidence="1">
    <location>
        <begin position="543"/>
        <end position="555"/>
    </location>
</feature>
<evidence type="ECO:0000313" key="5">
    <source>
        <dbReference type="WBParaSite" id="ALUE_0001012901-mRNA-1"/>
    </source>
</evidence>
<feature type="transmembrane region" description="Helical" evidence="2">
    <location>
        <begin position="1542"/>
        <end position="1561"/>
    </location>
</feature>
<sequence>MSMTSTSDGNDLTETSMGRALWVSSSKESFRESCVSLTARMRDHLVKLSVPLCEEFKARVQHVDMFACRICVFPLIASKYRTELYKAFSELVGVDETPERPVSVTSKKYEPAAAQRGCILIGQKKTASNQLTMREQLFRMPEQQLYCVKFVYLVRGDGENGKPFRGVVTEEKAAGQYEVFDVDSGMMKTVAIADIIQLPLALCYVPPLVICMAVPPSAVDAQSPGRIKENSLVICKFKPIPLLCVQDAYPPVLLCDVRMDGALTVSVDVEAAGVRSQLPLRHGFRGCSAFSALKSASDAENFWSTREHEKMACGVVRPPTVEQCPFAPYSVALPYRLMARVTERVFENFYRMRDTTLLTALHEHVKHPLSNIPIAELSASETALGCIARVSRMANVDAQRANRSRLYSRLESVRHITRNLDFSRVYCFRGMVMRFDSISEVCSVYLVDYGQSVHCRPEAVFDLTDQPVEVRRLPSASFAVRIRGTGSGKRARIKTPMLEEEEEYNVRLVAQDSDGCYFGTVSTPSSRPVYSKHEMGSSVRTHVPKERPETMANEERKRIVEQRRENVRRGEETIAETADSLRRERELFEAAKSKREQDMALMTMQLQIANISRKLDAITTNSVPNAVAFASSVLIRLFFASAEVGACPLRTPLQLGNNYAQQQLQRTNQYVDKSLAEQNDGTVKQILCAQQSGTPTALYASLPTFASAPCAQTNVILVPTMQQPRSTGHCSASSTSTINSDLVQDLVGQQALRCKPQPRESSTTSTACASEVMRREQTAQSPAGAMPVGNASFGRMSLKSRLMSTDLSHEYGQPNSAVACRRRMDVSHRQLHTEYGEPPKHPLIEYECANVSTKGSTSGATRHQNSSKSESHFHACKCFDPAFQRSSKERHGRNHELRSHTCLGVYWFHDSFISDPAFQRSSKERHGRNHELRSHTCLGSLGRPSRTSYIGEGHFASNCPSDVKPAAEQATGDHVRCGLSAQSTTIIGSNKTVGDFANEVVYHEGPRDRDGNVLYNSSELSDEEMEMEQSQSERESDAGGSKIKACLTDSSISDTRISTPVNSDSASVIVSSVTDHVRALKYVQYVKHVEVEHGRTYVVKRSDEDYCNTNWPLFFVQIQEKQQLHVIEQCLDSLQLKNGLPDERVVLGTLCASYCNAFGAMFRAVITDVGEERVEVLYVDYGNYEVVDRKQLKSIDDQENRECALSETEPREGEQKRETKNRRKKAGSPNSPRGVAGVKGLQDPIGSTIRRRQSQISTDSGPFEPEVTRTCAAMGIPCILSDMDKALTEGGHAKIGADIIAAMQMKVACDLEQFALRFLKQRSDGVNIVEVLQKEHVRSIFEILRCTQKREHPKIGYCIGHGLTPFTLSDENRGYRQQEGVDRCRSCAAESCYGCRKFGAIIMLRAELHMETAQKAKGLKSSERKFPCIVFERTIVRRVEETKGILYVNSQINSFAIISHYCCGCGIPLSFRSRCRDHIVMKKEILWYLEKLKYFSMGTTLFSRDIAYRRFWVEGGGLPPGCCGQELYIDISFDILLRRKTLFYTVSLVIPCMLIGISFSLTDSFKLPFEAHCTLHRGLKDIIYHTMKDITPIQHRFC</sequence>
<dbReference type="Proteomes" id="UP000036681">
    <property type="component" value="Unplaced"/>
</dbReference>
<keyword evidence="2" id="KW-0812">Transmembrane</keyword>
<evidence type="ECO:0000259" key="3">
    <source>
        <dbReference type="PROSITE" id="PS50304"/>
    </source>
</evidence>
<proteinExistence type="predicted"/>
<keyword evidence="2" id="KW-0472">Membrane</keyword>
<evidence type="ECO:0000313" key="4">
    <source>
        <dbReference type="Proteomes" id="UP000036681"/>
    </source>
</evidence>
<evidence type="ECO:0000256" key="1">
    <source>
        <dbReference type="SAM" id="MobiDB-lite"/>
    </source>
</evidence>
<feature type="region of interest" description="Disordered" evidence="1">
    <location>
        <begin position="527"/>
        <end position="555"/>
    </location>
</feature>
<evidence type="ECO:0000256" key="2">
    <source>
        <dbReference type="SAM" id="Phobius"/>
    </source>
</evidence>
<dbReference type="WBParaSite" id="ALUE_0001012901-mRNA-1">
    <property type="protein sequence ID" value="ALUE_0001012901-mRNA-1"/>
    <property type="gene ID" value="ALUE_0001012901"/>
</dbReference>
<organism evidence="4 5">
    <name type="scientific">Ascaris lumbricoides</name>
    <name type="common">Giant roundworm</name>
    <dbReference type="NCBI Taxonomy" id="6252"/>
    <lineage>
        <taxon>Eukaryota</taxon>
        <taxon>Metazoa</taxon>
        <taxon>Ecdysozoa</taxon>
        <taxon>Nematoda</taxon>
        <taxon>Chromadorea</taxon>
        <taxon>Rhabditida</taxon>
        <taxon>Spirurina</taxon>
        <taxon>Ascaridomorpha</taxon>
        <taxon>Ascaridoidea</taxon>
        <taxon>Ascarididae</taxon>
        <taxon>Ascaris</taxon>
    </lineage>
</organism>
<feature type="domain" description="Tudor" evidence="3">
    <location>
        <begin position="1144"/>
        <end position="1202"/>
    </location>
</feature>
<dbReference type="InterPro" id="IPR038050">
    <property type="entry name" value="Neuro_actylchol_rec"/>
</dbReference>
<feature type="compositionally biased region" description="Basic and acidic residues" evidence="1">
    <location>
        <begin position="1198"/>
        <end position="1218"/>
    </location>
</feature>
<accession>A0A9J2PLF4</accession>
<keyword evidence="2" id="KW-1133">Transmembrane helix</keyword>
<feature type="region of interest" description="Disordered" evidence="1">
    <location>
        <begin position="756"/>
        <end position="791"/>
    </location>
</feature>
<dbReference type="PROSITE" id="PS50304">
    <property type="entry name" value="TUDOR"/>
    <property type="match status" value="1"/>
</dbReference>
<protein>
    <submittedName>
        <fullName evidence="5">Tudor domain-containing protein</fullName>
    </submittedName>
</protein>
<dbReference type="SUPFAM" id="SSF63748">
    <property type="entry name" value="Tudor/PWWP/MBT"/>
    <property type="match status" value="2"/>
</dbReference>
<name>A0A9J2PLF4_ASCLU</name>
<dbReference type="SMART" id="SM00333">
    <property type="entry name" value="TUDOR"/>
    <property type="match status" value="2"/>
</dbReference>
<dbReference type="Pfam" id="PF00567">
    <property type="entry name" value="TUDOR"/>
    <property type="match status" value="1"/>
</dbReference>
<reference evidence="5" key="1">
    <citation type="submission" date="2023-03" db="UniProtKB">
        <authorList>
            <consortium name="WormBaseParasite"/>
        </authorList>
    </citation>
    <scope>IDENTIFICATION</scope>
</reference>
<keyword evidence="4" id="KW-1185">Reference proteome</keyword>
<dbReference type="InterPro" id="IPR002999">
    <property type="entry name" value="Tudor"/>
</dbReference>
<feature type="region of interest" description="Disordered" evidence="1">
    <location>
        <begin position="1198"/>
        <end position="1242"/>
    </location>
</feature>
<dbReference type="Gene3D" id="2.30.30.140">
    <property type="match status" value="2"/>
</dbReference>
<dbReference type="Gene3D" id="1.20.58.390">
    <property type="entry name" value="Neurotransmitter-gated ion-channel transmembrane domain"/>
    <property type="match status" value="1"/>
</dbReference>
<dbReference type="CDD" id="cd20379">
    <property type="entry name" value="Tudor_dTUD-like"/>
    <property type="match status" value="2"/>
</dbReference>